<dbReference type="InterPro" id="IPR001394">
    <property type="entry name" value="Peptidase_C19_UCH"/>
</dbReference>
<comment type="catalytic activity">
    <reaction evidence="1">
        <text>Thiol-dependent hydrolysis of ester, thioester, amide, peptide and isopeptide bonds formed by the C-terminal Gly of ubiquitin (a 76-residue protein attached to proteins as an intracellular targeting signal).</text>
        <dbReference type="EC" id="3.4.19.12"/>
    </reaction>
</comment>
<sequence>GYVGLDNMGNTCFINCVIQALANTPELRNYFLSNRYKKDLNKTNVLGTGGLLANAFADMMVALWKGTNKSYYPNKIK</sequence>
<dbReference type="EMBL" id="AMQM01001908">
    <property type="status" value="NOT_ANNOTATED_CDS"/>
    <property type="molecule type" value="Genomic_DNA"/>
</dbReference>
<dbReference type="EC" id="3.4.19.12" evidence="2"/>
<dbReference type="InterPro" id="IPR018200">
    <property type="entry name" value="USP_CS"/>
</dbReference>
<reference evidence="4 6" key="2">
    <citation type="journal article" date="2013" name="Nature">
        <title>Insights into bilaterian evolution from three spiralian genomes.</title>
        <authorList>
            <person name="Simakov O."/>
            <person name="Marletaz F."/>
            <person name="Cho S.J."/>
            <person name="Edsinger-Gonzales E."/>
            <person name="Havlak P."/>
            <person name="Hellsten U."/>
            <person name="Kuo D.H."/>
            <person name="Larsson T."/>
            <person name="Lv J."/>
            <person name="Arendt D."/>
            <person name="Savage R."/>
            <person name="Osoegawa K."/>
            <person name="de Jong P."/>
            <person name="Grimwood J."/>
            <person name="Chapman J.A."/>
            <person name="Shapiro H."/>
            <person name="Aerts A."/>
            <person name="Otillar R.P."/>
            <person name="Terry A.Y."/>
            <person name="Boore J.L."/>
            <person name="Grigoriev I.V."/>
            <person name="Lindberg D.R."/>
            <person name="Seaver E.C."/>
            <person name="Weisblat D.A."/>
            <person name="Putnam N.H."/>
            <person name="Rokhsar D.S."/>
        </authorList>
    </citation>
    <scope>NUCLEOTIDE SEQUENCE</scope>
</reference>
<dbReference type="OrthoDB" id="292964at2759"/>
<evidence type="ECO:0000256" key="1">
    <source>
        <dbReference type="ARBA" id="ARBA00000707"/>
    </source>
</evidence>
<accession>T1EIG7</accession>
<evidence type="ECO:0000256" key="2">
    <source>
        <dbReference type="ARBA" id="ARBA00012759"/>
    </source>
</evidence>
<feature type="domain" description="USP" evidence="3">
    <location>
        <begin position="3"/>
        <end position="77"/>
    </location>
</feature>
<dbReference type="GO" id="GO:0016579">
    <property type="term" value="P:protein deubiquitination"/>
    <property type="evidence" value="ECO:0007669"/>
    <property type="project" value="InterPro"/>
</dbReference>
<dbReference type="InterPro" id="IPR038765">
    <property type="entry name" value="Papain-like_cys_pep_sf"/>
</dbReference>
<dbReference type="PROSITE" id="PS50235">
    <property type="entry name" value="USP_3"/>
    <property type="match status" value="1"/>
</dbReference>
<proteinExistence type="predicted"/>
<gene>
    <name evidence="5" type="primary">20196367</name>
    <name evidence="4" type="ORF">HELRODRAFT_136970</name>
</gene>
<dbReference type="GO" id="GO:0004843">
    <property type="term" value="F:cysteine-type deubiquitinase activity"/>
    <property type="evidence" value="ECO:0007669"/>
    <property type="project" value="UniProtKB-EC"/>
</dbReference>
<dbReference type="Gene3D" id="3.90.70.10">
    <property type="entry name" value="Cysteine proteinases"/>
    <property type="match status" value="1"/>
</dbReference>
<dbReference type="EMBL" id="KB097639">
    <property type="protein sequence ID" value="ESN92878.1"/>
    <property type="molecule type" value="Genomic_DNA"/>
</dbReference>
<dbReference type="EnsemblMetazoa" id="HelroT136970">
    <property type="protein sequence ID" value="HelroP136970"/>
    <property type="gene ID" value="HelroG136970"/>
</dbReference>
<organism evidence="5 6">
    <name type="scientific">Helobdella robusta</name>
    <name type="common">Californian leech</name>
    <dbReference type="NCBI Taxonomy" id="6412"/>
    <lineage>
        <taxon>Eukaryota</taxon>
        <taxon>Metazoa</taxon>
        <taxon>Spiralia</taxon>
        <taxon>Lophotrochozoa</taxon>
        <taxon>Annelida</taxon>
        <taxon>Clitellata</taxon>
        <taxon>Hirudinea</taxon>
        <taxon>Rhynchobdellida</taxon>
        <taxon>Glossiphoniidae</taxon>
        <taxon>Helobdella</taxon>
    </lineage>
</organism>
<reference evidence="5" key="3">
    <citation type="submission" date="2015-06" db="UniProtKB">
        <authorList>
            <consortium name="EnsemblMetazoa"/>
        </authorList>
    </citation>
    <scope>IDENTIFICATION</scope>
</reference>
<dbReference type="RefSeq" id="XP_009029165.1">
    <property type="nucleotide sequence ID" value="XM_009030917.1"/>
</dbReference>
<dbReference type="AlphaFoldDB" id="T1EIG7"/>
<dbReference type="CTD" id="20196367"/>
<evidence type="ECO:0000313" key="6">
    <source>
        <dbReference type="Proteomes" id="UP000015101"/>
    </source>
</evidence>
<protein>
    <recommendedName>
        <fullName evidence="2">ubiquitinyl hydrolase 1</fullName>
        <ecNumber evidence="2">3.4.19.12</ecNumber>
    </recommendedName>
</protein>
<dbReference type="eggNOG" id="KOG1870">
    <property type="taxonomic scope" value="Eukaryota"/>
</dbReference>
<dbReference type="PANTHER" id="PTHR21646:SF74">
    <property type="entry name" value="UBIQUITIN CARBOXYL-TERMINAL HYDROLASE 19"/>
    <property type="match status" value="1"/>
</dbReference>
<evidence type="ECO:0000313" key="5">
    <source>
        <dbReference type="EnsemblMetazoa" id="HelroP136970"/>
    </source>
</evidence>
<dbReference type="SUPFAM" id="SSF54001">
    <property type="entry name" value="Cysteine proteinases"/>
    <property type="match status" value="1"/>
</dbReference>
<dbReference type="PROSITE" id="PS00972">
    <property type="entry name" value="USP_1"/>
    <property type="match status" value="1"/>
</dbReference>
<evidence type="ECO:0000259" key="3">
    <source>
        <dbReference type="PROSITE" id="PS50235"/>
    </source>
</evidence>
<dbReference type="HOGENOM" id="CLU_2645045_0_0_1"/>
<dbReference type="InterPro" id="IPR050185">
    <property type="entry name" value="Ub_carboxyl-term_hydrolase"/>
</dbReference>
<dbReference type="InParanoid" id="T1EIG7"/>
<dbReference type="InterPro" id="IPR028889">
    <property type="entry name" value="USP"/>
</dbReference>
<dbReference type="Proteomes" id="UP000015101">
    <property type="component" value="Unassembled WGS sequence"/>
</dbReference>
<dbReference type="KEGG" id="hro:HELRODRAFT_136970"/>
<evidence type="ECO:0000313" key="4">
    <source>
        <dbReference type="EMBL" id="ESN92878.1"/>
    </source>
</evidence>
<dbReference type="PANTHER" id="PTHR21646">
    <property type="entry name" value="UBIQUITIN CARBOXYL-TERMINAL HYDROLASE"/>
    <property type="match status" value="1"/>
</dbReference>
<dbReference type="Pfam" id="PF00443">
    <property type="entry name" value="UCH"/>
    <property type="match status" value="1"/>
</dbReference>
<reference evidence="6" key="1">
    <citation type="submission" date="2012-12" db="EMBL/GenBank/DDBJ databases">
        <authorList>
            <person name="Hellsten U."/>
            <person name="Grimwood J."/>
            <person name="Chapman J.A."/>
            <person name="Shapiro H."/>
            <person name="Aerts A."/>
            <person name="Otillar R.P."/>
            <person name="Terry A.Y."/>
            <person name="Boore J.L."/>
            <person name="Simakov O."/>
            <person name="Marletaz F."/>
            <person name="Cho S.-J."/>
            <person name="Edsinger-Gonzales E."/>
            <person name="Havlak P."/>
            <person name="Kuo D.-H."/>
            <person name="Larsson T."/>
            <person name="Lv J."/>
            <person name="Arendt D."/>
            <person name="Savage R."/>
            <person name="Osoegawa K."/>
            <person name="de Jong P."/>
            <person name="Lindberg D.R."/>
            <person name="Seaver E.C."/>
            <person name="Weisblat D.A."/>
            <person name="Putnam N.H."/>
            <person name="Grigoriev I.V."/>
            <person name="Rokhsar D.S."/>
        </authorList>
    </citation>
    <scope>NUCLEOTIDE SEQUENCE</scope>
</reference>
<name>T1EIG7_HELRO</name>
<dbReference type="STRING" id="6412.T1EIG7"/>
<dbReference type="GeneID" id="20196367"/>
<keyword evidence="6" id="KW-1185">Reference proteome</keyword>